<evidence type="ECO:0000256" key="1">
    <source>
        <dbReference type="ARBA" id="ARBA00001966"/>
    </source>
</evidence>
<dbReference type="InterPro" id="IPR058240">
    <property type="entry name" value="rSAM_sf"/>
</dbReference>
<comment type="cofactor">
    <cofactor evidence="1">
        <name>[4Fe-4S] cluster</name>
        <dbReference type="ChEBI" id="CHEBI:49883"/>
    </cofactor>
</comment>
<dbReference type="InterPro" id="IPR007197">
    <property type="entry name" value="rSAM"/>
</dbReference>
<accession>A0ABX2RDJ3</accession>
<dbReference type="CDD" id="cd01335">
    <property type="entry name" value="Radical_SAM"/>
    <property type="match status" value="1"/>
</dbReference>
<dbReference type="InterPro" id="IPR051198">
    <property type="entry name" value="BchE-like"/>
</dbReference>
<keyword evidence="8" id="KW-1185">Reference proteome</keyword>
<dbReference type="SMART" id="SM00729">
    <property type="entry name" value="Elp3"/>
    <property type="match status" value="1"/>
</dbReference>
<evidence type="ECO:0000256" key="5">
    <source>
        <dbReference type="ARBA" id="ARBA00023014"/>
    </source>
</evidence>
<dbReference type="SUPFAM" id="SSF102114">
    <property type="entry name" value="Radical SAM enzymes"/>
    <property type="match status" value="1"/>
</dbReference>
<keyword evidence="2" id="KW-0949">S-adenosyl-L-methionine</keyword>
<evidence type="ECO:0000313" key="7">
    <source>
        <dbReference type="EMBL" id="NYE58123.1"/>
    </source>
</evidence>
<comment type="caution">
    <text evidence="7">The sequence shown here is derived from an EMBL/GenBank/DDBJ whole genome shotgun (WGS) entry which is preliminary data.</text>
</comment>
<dbReference type="PANTHER" id="PTHR43409">
    <property type="entry name" value="ANAEROBIC MAGNESIUM-PROTOPORPHYRIN IX MONOMETHYL ESTER CYCLASE-RELATED"/>
    <property type="match status" value="1"/>
</dbReference>
<organism evidence="7 8">
    <name type="scientific">Carboxydothermus ferrireducens DSM 11255</name>
    <dbReference type="NCBI Taxonomy" id="1119529"/>
    <lineage>
        <taxon>Bacteria</taxon>
        <taxon>Bacillati</taxon>
        <taxon>Bacillota</taxon>
        <taxon>Clostridia</taxon>
        <taxon>Thermoanaerobacterales</taxon>
        <taxon>Thermoanaerobacteraceae</taxon>
        <taxon>Carboxydothermus</taxon>
    </lineage>
</organism>
<sequence>MEIYRGNIFRPPSEANSVILQVTVGCSYNKCTFCGMYKDKVFQIRPLKEVKEIINFFKLNYPFAEKVFLADGDALSAPTEYLIEVLKMLKNSFPRLKKISSYAGPKSLLTKSAEELRALRENGISLLYIGLESGSDIVLKKVQKGFTAAEIIHACQKAKEANFELSITVISGLGGKELWQEHALSSAEVVSKISPHFLATLTLMLVPGTKLYKDAEENRFQLLSSKEILQELKLFLQNLNLSNTVFRSNHASNYLPLKGVLNQDRAKLIKIIDEALEEKGIWPLRPEYLRRL</sequence>
<reference evidence="7 8" key="1">
    <citation type="submission" date="2020-07" db="EMBL/GenBank/DDBJ databases">
        <title>Genomic Encyclopedia of Type Strains, Phase III (KMG-III): the genomes of soil and plant-associated and newly described type strains.</title>
        <authorList>
            <person name="Whitman W."/>
        </authorList>
    </citation>
    <scope>NUCLEOTIDE SEQUENCE [LARGE SCALE GENOMIC DNA]</scope>
    <source>
        <strain evidence="7 8">DSM 11255</strain>
    </source>
</reference>
<dbReference type="SFLD" id="SFLDS00029">
    <property type="entry name" value="Radical_SAM"/>
    <property type="match status" value="1"/>
</dbReference>
<name>A0ABX2RDJ3_9THEO</name>
<dbReference type="Pfam" id="PF04055">
    <property type="entry name" value="Radical_SAM"/>
    <property type="match status" value="1"/>
</dbReference>
<dbReference type="PROSITE" id="PS51257">
    <property type="entry name" value="PROKAR_LIPOPROTEIN"/>
    <property type="match status" value="1"/>
</dbReference>
<feature type="domain" description="Radical SAM core" evidence="6">
    <location>
        <begin position="10"/>
        <end position="242"/>
    </location>
</feature>
<dbReference type="PANTHER" id="PTHR43409:SF4">
    <property type="entry name" value="RADICAL SAM SUPERFAMILY PROTEIN"/>
    <property type="match status" value="1"/>
</dbReference>
<dbReference type="Proteomes" id="UP000604066">
    <property type="component" value="Unassembled WGS sequence"/>
</dbReference>
<keyword evidence="5" id="KW-0411">Iron-sulfur</keyword>
<evidence type="ECO:0000313" key="8">
    <source>
        <dbReference type="Proteomes" id="UP000604066"/>
    </source>
</evidence>
<keyword evidence="4" id="KW-0408">Iron</keyword>
<evidence type="ECO:0000256" key="4">
    <source>
        <dbReference type="ARBA" id="ARBA00023004"/>
    </source>
</evidence>
<dbReference type="SFLD" id="SFLDG01095">
    <property type="entry name" value="Uncharacterised_Radical_SAM_Su"/>
    <property type="match status" value="1"/>
</dbReference>
<dbReference type="Gene3D" id="3.20.20.70">
    <property type="entry name" value="Aldolase class I"/>
    <property type="match status" value="1"/>
</dbReference>
<gene>
    <name evidence="7" type="ORF">HDG70_001874</name>
</gene>
<evidence type="ECO:0000256" key="2">
    <source>
        <dbReference type="ARBA" id="ARBA00022691"/>
    </source>
</evidence>
<dbReference type="SFLD" id="SFLDG01082">
    <property type="entry name" value="B12-binding_domain_containing"/>
    <property type="match status" value="1"/>
</dbReference>
<dbReference type="RefSeq" id="WP_028053063.1">
    <property type="nucleotide sequence ID" value="NZ_JACCBS010000003.1"/>
</dbReference>
<dbReference type="InterPro" id="IPR006638">
    <property type="entry name" value="Elp3/MiaA/NifB-like_rSAM"/>
</dbReference>
<dbReference type="PROSITE" id="PS51918">
    <property type="entry name" value="RADICAL_SAM"/>
    <property type="match status" value="1"/>
</dbReference>
<evidence type="ECO:0000259" key="6">
    <source>
        <dbReference type="PROSITE" id="PS51918"/>
    </source>
</evidence>
<protein>
    <submittedName>
        <fullName evidence="7">Radical SAM superfamily enzyme YgiQ (UPF0313 family)</fullName>
    </submittedName>
</protein>
<dbReference type="EMBL" id="JACCBS010000003">
    <property type="protein sequence ID" value="NYE58123.1"/>
    <property type="molecule type" value="Genomic_DNA"/>
</dbReference>
<dbReference type="InterPro" id="IPR013785">
    <property type="entry name" value="Aldolase_TIM"/>
</dbReference>
<proteinExistence type="predicted"/>
<evidence type="ECO:0000256" key="3">
    <source>
        <dbReference type="ARBA" id="ARBA00022723"/>
    </source>
</evidence>
<keyword evidence="3" id="KW-0479">Metal-binding</keyword>